<dbReference type="RefSeq" id="WP_130336432.1">
    <property type="nucleotide sequence ID" value="NZ_SHLD01000001.1"/>
</dbReference>
<reference evidence="2 3" key="1">
    <citation type="submission" date="2019-02" db="EMBL/GenBank/DDBJ databases">
        <title>Sequencing the genomes of 1000 actinobacteria strains.</title>
        <authorList>
            <person name="Klenk H.-P."/>
        </authorList>
    </citation>
    <scope>NUCLEOTIDE SEQUENCE [LARGE SCALE GENOMIC DNA]</scope>
    <source>
        <strain evidence="2 3">DSM 45612</strain>
    </source>
</reference>
<keyword evidence="1" id="KW-1133">Transmembrane helix</keyword>
<feature type="transmembrane region" description="Helical" evidence="1">
    <location>
        <begin position="57"/>
        <end position="78"/>
    </location>
</feature>
<evidence type="ECO:0000313" key="2">
    <source>
        <dbReference type="EMBL" id="RZU76030.1"/>
    </source>
</evidence>
<comment type="caution">
    <text evidence="2">The sequence shown here is derived from an EMBL/GenBank/DDBJ whole genome shotgun (WGS) entry which is preliminary data.</text>
</comment>
<feature type="transmembrane region" description="Helical" evidence="1">
    <location>
        <begin position="191"/>
        <end position="209"/>
    </location>
</feature>
<sequence length="298" mass="33955">MAGLAARQNDRRFIDLHRAIAVAHRHAQRAHTAALLISVAVAALSVIARAIPAAASTVAVIGAVWTGFYAIVVAPWAARYQRTSATLQEMLDTELFDLPWNYVTVGEKLTDDQVSELKYRFRGDEQSLRDYYLVADVRPPYDVLFCLEQNLGWGSRVRKRYAQLLLTISVLWCAAGVVVGTVADLRIPDLVSTWFVPSLGLLLLCLDNYRTQLSNTWERSRVREIVVKASGDPAASPLTTGPEWMVFARQVQDVLFQMRRQQPRMPVWFFRRYHDRDKRDFEYRMSLIEARINTTAQP</sequence>
<dbReference type="OrthoDB" id="3297333at2"/>
<proteinExistence type="predicted"/>
<organism evidence="2 3">
    <name type="scientific">Micromonospora kangleipakensis</name>
    <dbReference type="NCBI Taxonomy" id="1077942"/>
    <lineage>
        <taxon>Bacteria</taxon>
        <taxon>Bacillati</taxon>
        <taxon>Actinomycetota</taxon>
        <taxon>Actinomycetes</taxon>
        <taxon>Micromonosporales</taxon>
        <taxon>Micromonosporaceae</taxon>
        <taxon>Micromonospora</taxon>
    </lineage>
</organism>
<keyword evidence="1" id="KW-0472">Membrane</keyword>
<feature type="transmembrane region" description="Helical" evidence="1">
    <location>
        <begin position="164"/>
        <end position="185"/>
    </location>
</feature>
<dbReference type="InterPro" id="IPR049920">
    <property type="entry name" value="IK1_05631-like"/>
</dbReference>
<dbReference type="Proteomes" id="UP000294114">
    <property type="component" value="Unassembled WGS sequence"/>
</dbReference>
<gene>
    <name evidence="2" type="ORF">EV384_4627</name>
</gene>
<evidence type="ECO:0000313" key="3">
    <source>
        <dbReference type="Proteomes" id="UP000294114"/>
    </source>
</evidence>
<name>A0A4Q8BDQ7_9ACTN</name>
<dbReference type="AlphaFoldDB" id="A0A4Q8BDQ7"/>
<keyword evidence="3" id="KW-1185">Reference proteome</keyword>
<accession>A0A4Q8BDQ7</accession>
<protein>
    <submittedName>
        <fullName evidence="2">Uncharacterized protein</fullName>
    </submittedName>
</protein>
<evidence type="ECO:0000256" key="1">
    <source>
        <dbReference type="SAM" id="Phobius"/>
    </source>
</evidence>
<dbReference type="EMBL" id="SHLD01000001">
    <property type="protein sequence ID" value="RZU76030.1"/>
    <property type="molecule type" value="Genomic_DNA"/>
</dbReference>
<keyword evidence="1" id="KW-0812">Transmembrane</keyword>
<feature type="transmembrane region" description="Helical" evidence="1">
    <location>
        <begin position="33"/>
        <end position="51"/>
    </location>
</feature>
<dbReference type="Pfam" id="PF18159">
    <property type="entry name" value="S_4TM"/>
    <property type="match status" value="1"/>
</dbReference>